<reference evidence="2 3" key="1">
    <citation type="journal article" date="2014" name="Am. J. Bot.">
        <title>Genome assembly and annotation for red clover (Trifolium pratense; Fabaceae).</title>
        <authorList>
            <person name="Istvanek J."/>
            <person name="Jaros M."/>
            <person name="Krenek A."/>
            <person name="Repkova J."/>
        </authorList>
    </citation>
    <scope>NUCLEOTIDE SEQUENCE [LARGE SCALE GENOMIC DNA]</scope>
    <source>
        <strain evidence="3">cv. Tatra</strain>
        <tissue evidence="2">Young leaves</tissue>
    </source>
</reference>
<proteinExistence type="predicted"/>
<dbReference type="AlphaFoldDB" id="A0A2K3PH27"/>
<organism evidence="2 3">
    <name type="scientific">Trifolium pratense</name>
    <name type="common">Red clover</name>
    <dbReference type="NCBI Taxonomy" id="57577"/>
    <lineage>
        <taxon>Eukaryota</taxon>
        <taxon>Viridiplantae</taxon>
        <taxon>Streptophyta</taxon>
        <taxon>Embryophyta</taxon>
        <taxon>Tracheophyta</taxon>
        <taxon>Spermatophyta</taxon>
        <taxon>Magnoliopsida</taxon>
        <taxon>eudicotyledons</taxon>
        <taxon>Gunneridae</taxon>
        <taxon>Pentapetalae</taxon>
        <taxon>rosids</taxon>
        <taxon>fabids</taxon>
        <taxon>Fabales</taxon>
        <taxon>Fabaceae</taxon>
        <taxon>Papilionoideae</taxon>
        <taxon>50 kb inversion clade</taxon>
        <taxon>NPAAA clade</taxon>
        <taxon>Hologalegina</taxon>
        <taxon>IRL clade</taxon>
        <taxon>Trifolieae</taxon>
        <taxon>Trifolium</taxon>
    </lineage>
</organism>
<protein>
    <submittedName>
        <fullName evidence="2">Uncharacterized protein</fullName>
    </submittedName>
</protein>
<gene>
    <name evidence="2" type="ORF">L195_g011228</name>
</gene>
<reference evidence="2 3" key="2">
    <citation type="journal article" date="2017" name="Front. Plant Sci.">
        <title>Gene Classification and Mining of Molecular Markers Useful in Red Clover (Trifolium pratense) Breeding.</title>
        <authorList>
            <person name="Istvanek J."/>
            <person name="Dluhosova J."/>
            <person name="Dluhos P."/>
            <person name="Patkova L."/>
            <person name="Nedelnik J."/>
            <person name="Repkova J."/>
        </authorList>
    </citation>
    <scope>NUCLEOTIDE SEQUENCE [LARGE SCALE GENOMIC DNA]</scope>
    <source>
        <strain evidence="3">cv. Tatra</strain>
        <tissue evidence="2">Young leaves</tissue>
    </source>
</reference>
<name>A0A2K3PH27_TRIPR</name>
<dbReference type="Proteomes" id="UP000236291">
    <property type="component" value="Unassembled WGS sequence"/>
</dbReference>
<evidence type="ECO:0000313" key="2">
    <source>
        <dbReference type="EMBL" id="PNY14545.1"/>
    </source>
</evidence>
<comment type="caution">
    <text evidence="2">The sequence shown here is derived from an EMBL/GenBank/DDBJ whole genome shotgun (WGS) entry which is preliminary data.</text>
</comment>
<dbReference type="EMBL" id="ASHM01006944">
    <property type="protein sequence ID" value="PNY14545.1"/>
    <property type="molecule type" value="Genomic_DNA"/>
</dbReference>
<sequence>MLLLLGLLHLRYPERLFDNHISLPRKDKACSYTIQDRARFNMLVRFLVAHRHSSRVLRFTVFLTPYPVAVTKKQKVESVEGKPYVATSLAEKQEVKKVTIKKKQNVESVDGKPYVATSLAEKQEVKTAKKPHSRNKNEEVAKPKAKNEEVAKPEDKNEEVAKPEDKNEASSDLCGFVEWKTV</sequence>
<feature type="region of interest" description="Disordered" evidence="1">
    <location>
        <begin position="120"/>
        <end position="182"/>
    </location>
</feature>
<accession>A0A2K3PH27</accession>
<evidence type="ECO:0000313" key="3">
    <source>
        <dbReference type="Proteomes" id="UP000236291"/>
    </source>
</evidence>
<evidence type="ECO:0000256" key="1">
    <source>
        <dbReference type="SAM" id="MobiDB-lite"/>
    </source>
</evidence>
<feature type="compositionally biased region" description="Basic and acidic residues" evidence="1">
    <location>
        <begin position="135"/>
        <end position="169"/>
    </location>
</feature>